<proteinExistence type="predicted"/>
<sequence>MPNQYPTRNSLSCHPLCPETGFLEKFAFRYDSEMVRSGNTEYTQASGEKPATFTAQRSIGIQLSVQSTP</sequence>
<dbReference type="Proteomes" id="UP000054047">
    <property type="component" value="Unassembled WGS sequence"/>
</dbReference>
<gene>
    <name evidence="1" type="ORF">ANCDUO_20133</name>
</gene>
<evidence type="ECO:0000313" key="1">
    <source>
        <dbReference type="EMBL" id="KIH49791.1"/>
    </source>
</evidence>
<accession>A0A0C2FY67</accession>
<dbReference type="EMBL" id="KN751936">
    <property type="protein sequence ID" value="KIH49791.1"/>
    <property type="molecule type" value="Genomic_DNA"/>
</dbReference>
<organism evidence="1 2">
    <name type="scientific">Ancylostoma duodenale</name>
    <dbReference type="NCBI Taxonomy" id="51022"/>
    <lineage>
        <taxon>Eukaryota</taxon>
        <taxon>Metazoa</taxon>
        <taxon>Ecdysozoa</taxon>
        <taxon>Nematoda</taxon>
        <taxon>Chromadorea</taxon>
        <taxon>Rhabditida</taxon>
        <taxon>Rhabditina</taxon>
        <taxon>Rhabditomorpha</taxon>
        <taxon>Strongyloidea</taxon>
        <taxon>Ancylostomatidae</taxon>
        <taxon>Ancylostomatinae</taxon>
        <taxon>Ancylostoma</taxon>
    </lineage>
</organism>
<dbReference type="AlphaFoldDB" id="A0A0C2FY67"/>
<reference evidence="1 2" key="1">
    <citation type="submission" date="2013-12" db="EMBL/GenBank/DDBJ databases">
        <title>Draft genome of the parsitic nematode Ancylostoma duodenale.</title>
        <authorList>
            <person name="Mitreva M."/>
        </authorList>
    </citation>
    <scope>NUCLEOTIDE SEQUENCE [LARGE SCALE GENOMIC DNA]</scope>
    <source>
        <strain evidence="1 2">Zhejiang</strain>
    </source>
</reference>
<name>A0A0C2FY67_9BILA</name>
<protein>
    <submittedName>
        <fullName evidence="1">Uncharacterized protein</fullName>
    </submittedName>
</protein>
<evidence type="ECO:0000313" key="2">
    <source>
        <dbReference type="Proteomes" id="UP000054047"/>
    </source>
</evidence>
<dbReference type="OrthoDB" id="5855429at2759"/>
<keyword evidence="2" id="KW-1185">Reference proteome</keyword>
<feature type="non-terminal residue" evidence="1">
    <location>
        <position position="69"/>
    </location>
</feature>